<reference evidence="1 2" key="1">
    <citation type="journal article" date="2020" name="BMC Genomics">
        <title>Intraspecific diversification of the crop wild relative Brassica cretica Lam. using demographic model selection.</title>
        <authorList>
            <person name="Kioukis A."/>
            <person name="Michalopoulou V.A."/>
            <person name="Briers L."/>
            <person name="Pirintsos S."/>
            <person name="Studholme D.J."/>
            <person name="Pavlidis P."/>
            <person name="Sarris P.F."/>
        </authorList>
    </citation>
    <scope>NUCLEOTIDE SEQUENCE [LARGE SCALE GENOMIC DNA]</scope>
    <source>
        <strain evidence="2">cv. PFS-1207/04</strain>
    </source>
</reference>
<proteinExistence type="predicted"/>
<dbReference type="EMBL" id="QGKV02000832">
    <property type="protein sequence ID" value="KAF3548284.1"/>
    <property type="molecule type" value="Genomic_DNA"/>
</dbReference>
<name>A0ABQ7C8X9_BRACR</name>
<gene>
    <name evidence="1" type="ORF">DY000_02002107</name>
</gene>
<accession>A0ABQ7C8X9</accession>
<evidence type="ECO:0000313" key="1">
    <source>
        <dbReference type="EMBL" id="KAF3548284.1"/>
    </source>
</evidence>
<dbReference type="Proteomes" id="UP000266723">
    <property type="component" value="Unassembled WGS sequence"/>
</dbReference>
<protein>
    <submittedName>
        <fullName evidence="1">Uncharacterized protein</fullName>
    </submittedName>
</protein>
<evidence type="ECO:0000313" key="2">
    <source>
        <dbReference type="Proteomes" id="UP000266723"/>
    </source>
</evidence>
<sequence length="83" mass="9361">MGPVPEHQTDLTVASLLLADGSDWNREAIQQYFPQEEERILMIKPRPLAPWIIWSLWTAKNKLAFENKASTPEDVISNAIGTA</sequence>
<organism evidence="1 2">
    <name type="scientific">Brassica cretica</name>
    <name type="common">Mustard</name>
    <dbReference type="NCBI Taxonomy" id="69181"/>
    <lineage>
        <taxon>Eukaryota</taxon>
        <taxon>Viridiplantae</taxon>
        <taxon>Streptophyta</taxon>
        <taxon>Embryophyta</taxon>
        <taxon>Tracheophyta</taxon>
        <taxon>Spermatophyta</taxon>
        <taxon>Magnoliopsida</taxon>
        <taxon>eudicotyledons</taxon>
        <taxon>Gunneridae</taxon>
        <taxon>Pentapetalae</taxon>
        <taxon>rosids</taxon>
        <taxon>malvids</taxon>
        <taxon>Brassicales</taxon>
        <taxon>Brassicaceae</taxon>
        <taxon>Brassiceae</taxon>
        <taxon>Brassica</taxon>
    </lineage>
</organism>
<comment type="caution">
    <text evidence="1">The sequence shown here is derived from an EMBL/GenBank/DDBJ whole genome shotgun (WGS) entry which is preliminary data.</text>
</comment>
<keyword evidence="2" id="KW-1185">Reference proteome</keyword>